<evidence type="ECO:0000259" key="2">
    <source>
        <dbReference type="Pfam" id="PF01878"/>
    </source>
</evidence>
<sequence>MAIRYWLGVVQREHVLRGVSLGIAQLNHGSRSSISRLGESDGLVYYSPKTSFPDGERLREFTAIGRVAAGEVYQATDGPAMTTASGETFRPWRRRVDYDHAAVAAPIGPLLPVLDFTSASSNWGFQLRRGLIELSRHDFDVIREQMRPPSADDR</sequence>
<name>A0ABW1VH36_9MICO</name>
<comment type="caution">
    <text evidence="3">The sequence shown here is derived from an EMBL/GenBank/DDBJ whole genome shotgun (WGS) entry which is preliminary data.</text>
</comment>
<dbReference type="RefSeq" id="WP_386731831.1">
    <property type="nucleotide sequence ID" value="NZ_JBHSTP010000003.1"/>
</dbReference>
<dbReference type="InterPro" id="IPR015947">
    <property type="entry name" value="PUA-like_sf"/>
</dbReference>
<evidence type="ECO:0000313" key="4">
    <source>
        <dbReference type="Proteomes" id="UP001596306"/>
    </source>
</evidence>
<dbReference type="Gene3D" id="3.10.590.10">
    <property type="entry name" value="ph1033 like domains"/>
    <property type="match status" value="1"/>
</dbReference>
<protein>
    <recommendedName>
        <fullName evidence="1">UPF0310 protein ACFQB0_11910</fullName>
    </recommendedName>
</protein>
<dbReference type="HAMAP" id="MF_00771">
    <property type="entry name" value="UPF0310"/>
    <property type="match status" value="1"/>
</dbReference>
<dbReference type="InterPro" id="IPR022996">
    <property type="entry name" value="UPF0310"/>
</dbReference>
<evidence type="ECO:0000256" key="1">
    <source>
        <dbReference type="HAMAP-Rule" id="MF_00771"/>
    </source>
</evidence>
<keyword evidence="4" id="KW-1185">Reference proteome</keyword>
<dbReference type="Pfam" id="PF01878">
    <property type="entry name" value="EVE"/>
    <property type="match status" value="1"/>
</dbReference>
<dbReference type="SUPFAM" id="SSF88697">
    <property type="entry name" value="PUA domain-like"/>
    <property type="match status" value="1"/>
</dbReference>
<dbReference type="CDD" id="cd21132">
    <property type="entry name" value="EVE-like"/>
    <property type="match status" value="1"/>
</dbReference>
<dbReference type="EMBL" id="JBHSTP010000003">
    <property type="protein sequence ID" value="MFC6356810.1"/>
    <property type="molecule type" value="Genomic_DNA"/>
</dbReference>
<dbReference type="Proteomes" id="UP001596306">
    <property type="component" value="Unassembled WGS sequence"/>
</dbReference>
<evidence type="ECO:0000313" key="3">
    <source>
        <dbReference type="EMBL" id="MFC6356810.1"/>
    </source>
</evidence>
<dbReference type="NCBIfam" id="NF002616">
    <property type="entry name" value="PRK02268.1-2"/>
    <property type="match status" value="1"/>
</dbReference>
<reference evidence="4" key="1">
    <citation type="journal article" date="2019" name="Int. J. Syst. Evol. Microbiol.">
        <title>The Global Catalogue of Microorganisms (GCM) 10K type strain sequencing project: providing services to taxonomists for standard genome sequencing and annotation.</title>
        <authorList>
            <consortium name="The Broad Institute Genomics Platform"/>
            <consortium name="The Broad Institute Genome Sequencing Center for Infectious Disease"/>
            <person name="Wu L."/>
            <person name="Ma J."/>
        </authorList>
    </citation>
    <scope>NUCLEOTIDE SEQUENCE [LARGE SCALE GENOMIC DNA]</scope>
    <source>
        <strain evidence="4">CCUG 43304</strain>
    </source>
</reference>
<feature type="domain" description="EVE" evidence="2">
    <location>
        <begin position="4"/>
        <end position="144"/>
    </location>
</feature>
<dbReference type="InterPro" id="IPR002740">
    <property type="entry name" value="EVE_domain"/>
</dbReference>
<proteinExistence type="inferred from homology"/>
<organism evidence="3 4">
    <name type="scientific">Luethyella okanaganae</name>
    <dbReference type="NCBI Taxonomy" id="69372"/>
    <lineage>
        <taxon>Bacteria</taxon>
        <taxon>Bacillati</taxon>
        <taxon>Actinomycetota</taxon>
        <taxon>Actinomycetes</taxon>
        <taxon>Micrococcales</taxon>
        <taxon>Microbacteriaceae</taxon>
        <taxon>Luethyella</taxon>
    </lineage>
</organism>
<comment type="similarity">
    <text evidence="1">Belongs to the UPF0310 family.</text>
</comment>
<accession>A0ABW1VH36</accession>
<gene>
    <name evidence="3" type="ORF">ACFQB0_11910</name>
</gene>